<reference evidence="2 3" key="1">
    <citation type="submission" date="2024-01" db="EMBL/GenBank/DDBJ databases">
        <title>Comparative genomics of Cryptococcus and Kwoniella reveals pathogenesis evolution and contrasting modes of karyotype evolution via chromosome fusion or intercentromeric recombination.</title>
        <authorList>
            <person name="Coelho M.A."/>
            <person name="David-Palma M."/>
            <person name="Shea T."/>
            <person name="Bowers K."/>
            <person name="McGinley-Smith S."/>
            <person name="Mohammad A.W."/>
            <person name="Gnirke A."/>
            <person name="Yurkov A.M."/>
            <person name="Nowrousian M."/>
            <person name="Sun S."/>
            <person name="Cuomo C.A."/>
            <person name="Heitman J."/>
        </authorList>
    </citation>
    <scope>NUCLEOTIDE SEQUENCE [LARGE SCALE GENOMIC DNA]</scope>
    <source>
        <strain evidence="2 3">CBS 6074</strain>
    </source>
</reference>
<dbReference type="AlphaFoldDB" id="A0AAX4JP48"/>
<evidence type="ECO:0000313" key="3">
    <source>
        <dbReference type="Proteomes" id="UP001355207"/>
    </source>
</evidence>
<feature type="compositionally biased region" description="Polar residues" evidence="1">
    <location>
        <begin position="92"/>
        <end position="101"/>
    </location>
</feature>
<feature type="compositionally biased region" description="Basic and acidic residues" evidence="1">
    <location>
        <begin position="102"/>
        <end position="113"/>
    </location>
</feature>
<feature type="region of interest" description="Disordered" evidence="1">
    <location>
        <begin position="395"/>
        <end position="452"/>
    </location>
</feature>
<feature type="region of interest" description="Disordered" evidence="1">
    <location>
        <begin position="1"/>
        <end position="174"/>
    </location>
</feature>
<accession>A0AAX4JP48</accession>
<feature type="compositionally biased region" description="Low complexity" evidence="1">
    <location>
        <begin position="198"/>
        <end position="211"/>
    </location>
</feature>
<gene>
    <name evidence="2" type="ORF">L201_001198</name>
</gene>
<organism evidence="2 3">
    <name type="scientific">Kwoniella dendrophila CBS 6074</name>
    <dbReference type="NCBI Taxonomy" id="1295534"/>
    <lineage>
        <taxon>Eukaryota</taxon>
        <taxon>Fungi</taxon>
        <taxon>Dikarya</taxon>
        <taxon>Basidiomycota</taxon>
        <taxon>Agaricomycotina</taxon>
        <taxon>Tremellomycetes</taxon>
        <taxon>Tremellales</taxon>
        <taxon>Cryptococcaceae</taxon>
        <taxon>Kwoniella</taxon>
    </lineage>
</organism>
<feature type="compositionally biased region" description="Polar residues" evidence="1">
    <location>
        <begin position="344"/>
        <end position="358"/>
    </location>
</feature>
<evidence type="ECO:0000313" key="2">
    <source>
        <dbReference type="EMBL" id="WWC86325.1"/>
    </source>
</evidence>
<keyword evidence="3" id="KW-1185">Reference proteome</keyword>
<feature type="compositionally biased region" description="Low complexity" evidence="1">
    <location>
        <begin position="438"/>
        <end position="448"/>
    </location>
</feature>
<dbReference type="RefSeq" id="XP_066073088.1">
    <property type="nucleotide sequence ID" value="XM_066216991.1"/>
</dbReference>
<feature type="region of interest" description="Disordered" evidence="1">
    <location>
        <begin position="198"/>
        <end position="237"/>
    </location>
</feature>
<name>A0AAX4JP48_9TREE</name>
<evidence type="ECO:0000256" key="1">
    <source>
        <dbReference type="SAM" id="MobiDB-lite"/>
    </source>
</evidence>
<dbReference type="Proteomes" id="UP001355207">
    <property type="component" value="Chromosome 1"/>
</dbReference>
<sequence>MARSNKKKRSPPTSPPSTPTPASRQNNSLNKSDVHVDTPHVRVTHDYSLRSRSSTHLLNQKQDEDETNDDEDEDNDEDDQVSDTPSKHTRSRSNSNLPKSNQDLDHLEVDNTSKSKGAISRMKTKKKKSFIVGVIIPKKSSNTLSSSTSSSSARTDNTKSTPNKKSKTHSHAKVVSPNWIKVDVGDYSTTATGISTSAIKTQSNTGNSTSSSERKESQNTTRKEEGINQTCNAQPPPTEEFEAECIICSEELSEILENAIKQGKGGLGGGLSLWSCELGGCGALFCIGCAMDCIDRSKSKSEKPICPACTREWNTTDIQEQAKAYDPSKYTMTNLQPQQTFKVASASGSSTNTIAQRQDTARVAREPHRTHIMHRMDDTPRLPPMSFENFAPTIPIAPSNASNPTQPQRNNSIGRATSSNDNDGFVRVGNGIRGNPHASGSSSTGTAGYKSRISERKLTSSRNRYTVADRWSSFFISDIYIIDLDTLF</sequence>
<dbReference type="InterPro" id="IPR013083">
    <property type="entry name" value="Znf_RING/FYVE/PHD"/>
</dbReference>
<feature type="compositionally biased region" description="Polar residues" evidence="1">
    <location>
        <begin position="50"/>
        <end position="60"/>
    </location>
</feature>
<dbReference type="EMBL" id="CP144098">
    <property type="protein sequence ID" value="WWC86325.1"/>
    <property type="molecule type" value="Genomic_DNA"/>
</dbReference>
<protein>
    <recommendedName>
        <fullName evidence="4">RING-type domain-containing protein</fullName>
    </recommendedName>
</protein>
<evidence type="ECO:0008006" key="4">
    <source>
        <dbReference type="Google" id="ProtNLM"/>
    </source>
</evidence>
<dbReference type="GeneID" id="91091870"/>
<feature type="region of interest" description="Disordered" evidence="1">
    <location>
        <begin position="344"/>
        <end position="365"/>
    </location>
</feature>
<feature type="compositionally biased region" description="Basic and acidic residues" evidence="1">
    <location>
        <begin position="32"/>
        <end position="49"/>
    </location>
</feature>
<feature type="compositionally biased region" description="Low complexity" evidence="1">
    <location>
        <begin position="140"/>
        <end position="152"/>
    </location>
</feature>
<dbReference type="Gene3D" id="3.30.40.10">
    <property type="entry name" value="Zinc/RING finger domain, C3HC4 (zinc finger)"/>
    <property type="match status" value="1"/>
</dbReference>
<feature type="compositionally biased region" description="Basic residues" evidence="1">
    <location>
        <begin position="1"/>
        <end position="10"/>
    </location>
</feature>
<feature type="compositionally biased region" description="Basic residues" evidence="1">
    <location>
        <begin position="162"/>
        <end position="172"/>
    </location>
</feature>
<proteinExistence type="predicted"/>
<feature type="compositionally biased region" description="Polar residues" evidence="1">
    <location>
        <begin position="22"/>
        <end position="31"/>
    </location>
</feature>
<feature type="compositionally biased region" description="Basic and acidic residues" evidence="1">
    <location>
        <begin position="212"/>
        <end position="226"/>
    </location>
</feature>
<feature type="compositionally biased region" description="Polar residues" evidence="1">
    <location>
        <begin position="399"/>
        <end position="422"/>
    </location>
</feature>
<feature type="compositionally biased region" description="Acidic residues" evidence="1">
    <location>
        <begin position="63"/>
        <end position="81"/>
    </location>
</feature>